<protein>
    <submittedName>
        <fullName evidence="1">Uncharacterized protein</fullName>
    </submittedName>
</protein>
<evidence type="ECO:0000313" key="1">
    <source>
        <dbReference type="EMBL" id="CAD7223120.1"/>
    </source>
</evidence>
<name>A0A7R8ZG78_9CRUS</name>
<organism evidence="1">
    <name type="scientific">Cyprideis torosa</name>
    <dbReference type="NCBI Taxonomy" id="163714"/>
    <lineage>
        <taxon>Eukaryota</taxon>
        <taxon>Metazoa</taxon>
        <taxon>Ecdysozoa</taxon>
        <taxon>Arthropoda</taxon>
        <taxon>Crustacea</taxon>
        <taxon>Oligostraca</taxon>
        <taxon>Ostracoda</taxon>
        <taxon>Podocopa</taxon>
        <taxon>Podocopida</taxon>
        <taxon>Cytherocopina</taxon>
        <taxon>Cytheroidea</taxon>
        <taxon>Cytherideidae</taxon>
        <taxon>Cyprideis</taxon>
    </lineage>
</organism>
<proteinExistence type="predicted"/>
<reference evidence="1" key="1">
    <citation type="submission" date="2020-11" db="EMBL/GenBank/DDBJ databases">
        <authorList>
            <person name="Tran Van P."/>
        </authorList>
    </citation>
    <scope>NUCLEOTIDE SEQUENCE</scope>
</reference>
<dbReference type="AlphaFoldDB" id="A0A7R8ZG78"/>
<accession>A0A7R8ZG78</accession>
<sequence>MLPHSPSSPMVITIHPNDRSRGYAPEFGMQGPNDLLVMPVPHGGSHLDLSAPFEDDGSESFLSCAVQINSHANPMNHFVPVLIMEELVDGSEDGYSPGSPAACCLTSPAPQVSRSASFDPEAWAECGAVTISSLIIGSVSWKSDRNLGTR</sequence>
<gene>
    <name evidence="1" type="ORF">CTOB1V02_LOCUS1114</name>
</gene>
<dbReference type="EMBL" id="OB660153">
    <property type="protein sequence ID" value="CAD7223120.1"/>
    <property type="molecule type" value="Genomic_DNA"/>
</dbReference>